<dbReference type="EMBL" id="CP013244">
    <property type="protein sequence ID" value="ANP46835.1"/>
    <property type="molecule type" value="Genomic_DNA"/>
</dbReference>
<dbReference type="PRINTS" id="PR00313">
    <property type="entry name" value="CABNDNGRPT"/>
</dbReference>
<dbReference type="InterPro" id="IPR006026">
    <property type="entry name" value="Peptidase_Metallo"/>
</dbReference>
<feature type="domain" description="Peptidase metallopeptidase" evidence="11">
    <location>
        <begin position="243"/>
        <end position="425"/>
    </location>
</feature>
<evidence type="ECO:0000259" key="11">
    <source>
        <dbReference type="SMART" id="SM00235"/>
    </source>
</evidence>
<dbReference type="SUPFAM" id="SSF51120">
    <property type="entry name" value="beta-Roll"/>
    <property type="match status" value="6"/>
</dbReference>
<dbReference type="Pfam" id="PF00353">
    <property type="entry name" value="HemolysinCabind"/>
    <property type="match status" value="10"/>
</dbReference>
<evidence type="ECO:0000256" key="8">
    <source>
        <dbReference type="ARBA" id="ARBA00022801"/>
    </source>
</evidence>
<dbReference type="GO" id="GO:0005509">
    <property type="term" value="F:calcium ion binding"/>
    <property type="evidence" value="ECO:0007669"/>
    <property type="project" value="InterPro"/>
</dbReference>
<keyword evidence="7" id="KW-0677">Repeat</keyword>
<comment type="subcellular location">
    <subcellularLocation>
        <location evidence="2">Secreted</location>
    </subcellularLocation>
</comment>
<dbReference type="InterPro" id="IPR001343">
    <property type="entry name" value="Hemolysn_Ca-bd"/>
</dbReference>
<dbReference type="GO" id="GO:0031012">
    <property type="term" value="C:extracellular matrix"/>
    <property type="evidence" value="ECO:0007669"/>
    <property type="project" value="InterPro"/>
</dbReference>
<keyword evidence="9" id="KW-0862">Zinc</keyword>
<evidence type="ECO:0000256" key="9">
    <source>
        <dbReference type="ARBA" id="ARBA00022833"/>
    </source>
</evidence>
<evidence type="ECO:0000313" key="12">
    <source>
        <dbReference type="EMBL" id="ANP46835.1"/>
    </source>
</evidence>
<sequence length="1314" mass="132512">MRVSGDNWRSGELFWPVRDAAASTSAIFSSDDNIGGLQHVTTCPCTGCLAKLADQFTQLAETNNGTSVQLSIDNASSEYQVLSNTLTSGGDGPLFLGDDIADNTSTTTSIAVGGTLNSSIQTSGDLDYISVTLVAGQTYTFSLGGGTMVDSYLELRDVNGTLIVQNDDGGILTDSFLMYNATQSGTYYIVARGFDGSSFSIGTYSLAVNAITTGSTSPTTFTNNGLPYFSWEEAAIQISRSGASWAPSFGQSAVVTYAFRASAPAQMPSDTGGFSVFSAAQIAATEAALAAWAAVANITFVRVDDGAGYSNNATMLFGNYSTGEAGAAAFAYLPSFANTASSSVEGDVWINSSLTYNANPTVGDYGVQVLLHEIGHALGLSHPGDYNAGVGSPSYPASVDFYGDTRMFATMSYFSSGNTGGNYTTYAGLPQMFDITAIQRLYGANFASRAGDTVYGFNSNTGVPQYALTLATQQAVFTVWDGGGIDTLDFSGYSQGGTIDLRAESFSSVGPNGGGSASFNVSIAHGVVIENAIGGSGDDTLIGNDANNILNGGFGGDAMRGGLGDDTYYINTFSDFITENASEGTDTVMSTLTHTLDTNLENLTLLGASAINGTGNAQNNILTGNDEINTLSGGDGNDTLNGAGGADILQGGNNNDTLNGGAGADNMQGGDGDDIYVVDDVGDVITESAAQGADTVQSSVSRTLGANVENLTLTSGSNIDGTGNGENNAINGNAGNNILSGLDGSDTINGGDGDDIIAGGLGVDTLSGGEGSDGFLYTIGDGNGSINGGNGADSMVISDLIGAGSILNANWNGSTLTAVAGNALTSVESVSANMGDGVDWLVYNTTSSVTVNLSISSASGFLSIANLERVVGGSGFDNITGNALDNRLDGGDGDDTLAGLGGIDTLIGGNGADTLVGGASNDSVQGGAGNDIVSWIVGEGRDTIDGGADFDTFNAEGTAGVELGQVTWNGTSLTAVMDNSLTSIEAVTLNLLGGVDWLIYSSTFAVTVNLATNSASGFSSISNIEKVIGGSGGDTLTGDSLDNRLDGQAGADTLDGGGGADAVLGGDGNDTIYASADNDSLQGQNGDDTFIWTSTDGRDTFNGGADFDTVNLTGSAVADVADANWNGTAITGLLNNALVDIEAINLDLGLGGSGGDWLRFNTALGITVNLGTGTATGFASITGVENLIGGTGGDTLIGDGGANKINGNNGDDIITGGGGNDNLTGGAGNDTFVYAAGCGNDTIVDFDAWDVGGQDFLDVSAFGINAGNFAARVAIIDTGADTVVRIDDTYFITLKNVSGDGDNVITQADFIFGP</sequence>
<dbReference type="PANTHER" id="PTHR38340">
    <property type="entry name" value="S-LAYER PROTEIN"/>
    <property type="match status" value="1"/>
</dbReference>
<accession>A0A1B1AJW1</accession>
<dbReference type="GO" id="GO:0006508">
    <property type="term" value="P:proteolysis"/>
    <property type="evidence" value="ECO:0007669"/>
    <property type="project" value="UniProtKB-KW"/>
</dbReference>
<dbReference type="InterPro" id="IPR024079">
    <property type="entry name" value="MetalloPept_cat_dom_sf"/>
</dbReference>
<dbReference type="GO" id="GO:0008270">
    <property type="term" value="F:zinc ion binding"/>
    <property type="evidence" value="ECO:0007669"/>
    <property type="project" value="InterPro"/>
</dbReference>
<evidence type="ECO:0000313" key="13">
    <source>
        <dbReference type="Proteomes" id="UP000092498"/>
    </source>
</evidence>
<organism evidence="12 13">
    <name type="scientific">Candidatus Viadribacter manganicus</name>
    <dbReference type="NCBI Taxonomy" id="1759059"/>
    <lineage>
        <taxon>Bacteria</taxon>
        <taxon>Pseudomonadati</taxon>
        <taxon>Pseudomonadota</taxon>
        <taxon>Alphaproteobacteria</taxon>
        <taxon>Hyphomonadales</taxon>
        <taxon>Hyphomonadaceae</taxon>
        <taxon>Candidatus Viadribacter</taxon>
    </lineage>
</organism>
<gene>
    <name evidence="12" type="ORF">ATE48_13385</name>
</gene>
<dbReference type="InterPro" id="IPR018511">
    <property type="entry name" value="Hemolysin-typ_Ca-bd_CS"/>
</dbReference>
<dbReference type="Gene3D" id="3.40.390.10">
    <property type="entry name" value="Collagenase (Catalytic Domain)"/>
    <property type="match status" value="1"/>
</dbReference>
<evidence type="ECO:0000256" key="7">
    <source>
        <dbReference type="ARBA" id="ARBA00022737"/>
    </source>
</evidence>
<dbReference type="GO" id="GO:0005615">
    <property type="term" value="C:extracellular space"/>
    <property type="evidence" value="ECO:0007669"/>
    <property type="project" value="InterPro"/>
</dbReference>
<dbReference type="InterPro" id="IPR050557">
    <property type="entry name" value="RTX_toxin/Mannuronan_C5-epim"/>
</dbReference>
<dbReference type="InterPro" id="IPR001818">
    <property type="entry name" value="Pept_M10_metallopeptidase"/>
</dbReference>
<dbReference type="RefSeq" id="WP_066772314.1">
    <property type="nucleotide sequence ID" value="NZ_CP013244.1"/>
</dbReference>
<dbReference type="InParanoid" id="A0A1B1AJW1"/>
<protein>
    <recommendedName>
        <fullName evidence="11">Peptidase metallopeptidase domain-containing protein</fullName>
    </recommendedName>
</protein>
<evidence type="ECO:0000256" key="4">
    <source>
        <dbReference type="ARBA" id="ARBA00022525"/>
    </source>
</evidence>
<proteinExistence type="inferred from homology"/>
<dbReference type="SMART" id="SM00235">
    <property type="entry name" value="ZnMc"/>
    <property type="match status" value="1"/>
</dbReference>
<dbReference type="Gene3D" id="2.60.120.380">
    <property type="match status" value="1"/>
</dbReference>
<evidence type="ECO:0000256" key="1">
    <source>
        <dbReference type="ARBA" id="ARBA00001913"/>
    </source>
</evidence>
<dbReference type="SUPFAM" id="SSF55486">
    <property type="entry name" value="Metalloproteases ('zincins'), catalytic domain"/>
    <property type="match status" value="1"/>
</dbReference>
<keyword evidence="13" id="KW-1185">Reference proteome</keyword>
<reference evidence="12 13" key="1">
    <citation type="submission" date="2015-11" db="EMBL/GenBank/DDBJ databases">
        <title>Whole-Genome Sequence of Candidatus Oderbacter manganicum from the National Park Lower Oder Valley, Germany.</title>
        <authorList>
            <person name="Braun B."/>
            <person name="Liere K."/>
            <person name="Szewzyk U."/>
        </authorList>
    </citation>
    <scope>NUCLEOTIDE SEQUENCE [LARGE SCALE GENOMIC DNA]</scope>
    <source>
        <strain evidence="12 13">OTSz_A_272</strain>
    </source>
</reference>
<evidence type="ECO:0000256" key="6">
    <source>
        <dbReference type="ARBA" id="ARBA00022723"/>
    </source>
</evidence>
<dbReference type="Gene3D" id="2.150.10.10">
    <property type="entry name" value="Serralysin-like metalloprotease, C-terminal"/>
    <property type="match status" value="4"/>
</dbReference>
<keyword evidence="8" id="KW-0378">Hydrolase</keyword>
<dbReference type="GO" id="GO:0004222">
    <property type="term" value="F:metalloendopeptidase activity"/>
    <property type="evidence" value="ECO:0007669"/>
    <property type="project" value="InterPro"/>
</dbReference>
<comment type="similarity">
    <text evidence="3">Belongs to the peptidase M10B family.</text>
</comment>
<evidence type="ECO:0000256" key="5">
    <source>
        <dbReference type="ARBA" id="ARBA00022670"/>
    </source>
</evidence>
<dbReference type="CDD" id="cd04277">
    <property type="entry name" value="ZnMc_serralysin_like"/>
    <property type="match status" value="1"/>
</dbReference>
<dbReference type="Pfam" id="PF00413">
    <property type="entry name" value="Peptidase_M10"/>
    <property type="match status" value="1"/>
</dbReference>
<dbReference type="Proteomes" id="UP000092498">
    <property type="component" value="Chromosome"/>
</dbReference>
<keyword evidence="4" id="KW-0964">Secreted</keyword>
<evidence type="ECO:0000256" key="2">
    <source>
        <dbReference type="ARBA" id="ARBA00004613"/>
    </source>
</evidence>
<keyword evidence="6" id="KW-0479">Metal-binding</keyword>
<comment type="cofactor">
    <cofactor evidence="1">
        <name>Ca(2+)</name>
        <dbReference type="ChEBI" id="CHEBI:29108"/>
    </cofactor>
</comment>
<feature type="region of interest" description="Disordered" evidence="10">
    <location>
        <begin position="642"/>
        <end position="666"/>
    </location>
</feature>
<dbReference type="InterPro" id="IPR034033">
    <property type="entry name" value="Serralysin-like"/>
</dbReference>
<dbReference type="PANTHER" id="PTHR38340:SF1">
    <property type="entry name" value="S-LAYER PROTEIN"/>
    <property type="match status" value="1"/>
</dbReference>
<keyword evidence="5" id="KW-0645">Protease</keyword>
<dbReference type="STRING" id="1759059.ATE48_13385"/>
<dbReference type="InterPro" id="IPR013858">
    <property type="entry name" value="Peptidase_M10B_C"/>
</dbReference>
<dbReference type="KEGG" id="cbot:ATE48_13385"/>
<evidence type="ECO:0000256" key="10">
    <source>
        <dbReference type="SAM" id="MobiDB-lite"/>
    </source>
</evidence>
<dbReference type="Pfam" id="PF08548">
    <property type="entry name" value="Peptidase_M10_C"/>
    <property type="match status" value="1"/>
</dbReference>
<evidence type="ECO:0000256" key="3">
    <source>
        <dbReference type="ARBA" id="ARBA00009490"/>
    </source>
</evidence>
<dbReference type="OrthoDB" id="7202227at2"/>
<name>A0A1B1AJW1_9PROT</name>
<dbReference type="InterPro" id="IPR011049">
    <property type="entry name" value="Serralysin-like_metalloprot_C"/>
</dbReference>
<dbReference type="PROSITE" id="PS00330">
    <property type="entry name" value="HEMOLYSIN_CALCIUM"/>
    <property type="match status" value="6"/>
</dbReference>